<dbReference type="InterPro" id="IPR036525">
    <property type="entry name" value="Tubulin/FtsZ_GTPase_sf"/>
</dbReference>
<evidence type="ECO:0000256" key="6">
    <source>
        <dbReference type="ARBA" id="ARBA00022553"/>
    </source>
</evidence>
<reference evidence="18" key="3">
    <citation type="submission" date="2025-09" db="UniProtKB">
        <authorList>
            <consortium name="Ensembl"/>
        </authorList>
    </citation>
    <scope>IDENTIFICATION</scope>
</reference>
<dbReference type="GeneTree" id="ENSGT00940000154457"/>
<dbReference type="FunFam" id="3.40.50.1440:FF:000024">
    <property type="entry name" value="Tubulin alpha chain"/>
    <property type="match status" value="1"/>
</dbReference>
<keyword evidence="5" id="KW-0963">Cytoplasm</keyword>
<comment type="similarity">
    <text evidence="3 15">Belongs to the tubulin family.</text>
</comment>
<dbReference type="InterPro" id="IPR023123">
    <property type="entry name" value="Tubulin_C"/>
</dbReference>
<dbReference type="GO" id="GO:0016787">
    <property type="term" value="F:hydrolase activity"/>
    <property type="evidence" value="ECO:0007669"/>
    <property type="project" value="UniProtKB-KW"/>
</dbReference>
<comment type="subcellular location">
    <subcellularLocation>
        <location evidence="2">Cytoplasm</location>
        <location evidence="2">Cytoskeleton</location>
    </subcellularLocation>
</comment>
<keyword evidence="7 15" id="KW-0493">Microtubule</keyword>
<evidence type="ECO:0000256" key="1">
    <source>
        <dbReference type="ARBA" id="ARBA00001946"/>
    </source>
</evidence>
<evidence type="ECO:0000256" key="15">
    <source>
        <dbReference type="RuleBase" id="RU000352"/>
    </source>
</evidence>
<dbReference type="GO" id="GO:0007017">
    <property type="term" value="P:microtubule-based process"/>
    <property type="evidence" value="ECO:0007669"/>
    <property type="project" value="InterPro"/>
</dbReference>
<dbReference type="InterPro" id="IPR017975">
    <property type="entry name" value="Tubulin_CS"/>
</dbReference>
<evidence type="ECO:0000256" key="2">
    <source>
        <dbReference type="ARBA" id="ARBA00004245"/>
    </source>
</evidence>
<protein>
    <recommendedName>
        <fullName evidence="15">Tubulin alpha chain</fullName>
    </recommendedName>
</protein>
<evidence type="ECO:0000313" key="18">
    <source>
        <dbReference type="Ensembl" id="ENSPEMP00000015026.2"/>
    </source>
</evidence>
<evidence type="ECO:0000256" key="10">
    <source>
        <dbReference type="ARBA" id="ARBA00022801"/>
    </source>
</evidence>
<dbReference type="PRINTS" id="PR01161">
    <property type="entry name" value="TUBULIN"/>
</dbReference>
<evidence type="ECO:0000259" key="17">
    <source>
        <dbReference type="SMART" id="SM00865"/>
    </source>
</evidence>
<organism evidence="18 19">
    <name type="scientific">Peromyscus maniculatus bairdii</name>
    <name type="common">Prairie deer mouse</name>
    <dbReference type="NCBI Taxonomy" id="230844"/>
    <lineage>
        <taxon>Eukaryota</taxon>
        <taxon>Metazoa</taxon>
        <taxon>Chordata</taxon>
        <taxon>Craniata</taxon>
        <taxon>Vertebrata</taxon>
        <taxon>Euteleostomi</taxon>
        <taxon>Mammalia</taxon>
        <taxon>Eutheria</taxon>
        <taxon>Euarchontoglires</taxon>
        <taxon>Glires</taxon>
        <taxon>Rodentia</taxon>
        <taxon>Myomorpha</taxon>
        <taxon>Muroidea</taxon>
        <taxon>Cricetidae</taxon>
        <taxon>Neotominae</taxon>
        <taxon>Peromyscus</taxon>
    </lineage>
</organism>
<keyword evidence="9 15" id="KW-0547">Nucleotide-binding</keyword>
<dbReference type="SMART" id="SM00864">
    <property type="entry name" value="Tubulin"/>
    <property type="match status" value="1"/>
</dbReference>
<dbReference type="SMART" id="SM00865">
    <property type="entry name" value="Tubulin_C"/>
    <property type="match status" value="1"/>
</dbReference>
<dbReference type="InterPro" id="IPR002452">
    <property type="entry name" value="Alpha_tubulin"/>
</dbReference>
<name>A0A8C8TNX9_PERMB</name>
<dbReference type="GO" id="GO:0005200">
    <property type="term" value="F:structural constituent of cytoskeleton"/>
    <property type="evidence" value="ECO:0007669"/>
    <property type="project" value="InterPro"/>
</dbReference>
<keyword evidence="12" id="KW-0206">Cytoskeleton</keyword>
<feature type="domain" description="Tubulin/FtsZ GTPase" evidence="16">
    <location>
        <begin position="49"/>
        <end position="235"/>
    </location>
</feature>
<dbReference type="FunFam" id="3.30.1330.20:FF:000001">
    <property type="entry name" value="Tubulin alpha chain"/>
    <property type="match status" value="1"/>
</dbReference>
<dbReference type="Gene3D" id="3.40.50.1440">
    <property type="entry name" value="Tubulin/FtsZ, GTPase domain"/>
    <property type="match status" value="1"/>
</dbReference>
<keyword evidence="19" id="KW-1185">Reference proteome</keyword>
<evidence type="ECO:0000256" key="5">
    <source>
        <dbReference type="ARBA" id="ARBA00022490"/>
    </source>
</evidence>
<dbReference type="PANTHER" id="PTHR11588">
    <property type="entry name" value="TUBULIN"/>
    <property type="match status" value="1"/>
</dbReference>
<keyword evidence="6" id="KW-0597">Phosphoprotein</keyword>
<dbReference type="InterPro" id="IPR008280">
    <property type="entry name" value="Tub_FtsZ_C"/>
</dbReference>
<dbReference type="InterPro" id="IPR000217">
    <property type="entry name" value="Tubulin"/>
</dbReference>
<evidence type="ECO:0000256" key="4">
    <source>
        <dbReference type="ARBA" id="ARBA00011747"/>
    </source>
</evidence>
<dbReference type="InterPro" id="IPR037103">
    <property type="entry name" value="Tubulin/FtsZ-like_C"/>
</dbReference>
<dbReference type="GO" id="GO:0046872">
    <property type="term" value="F:metal ion binding"/>
    <property type="evidence" value="ECO:0007669"/>
    <property type="project" value="UniProtKB-KW"/>
</dbReference>
<comment type="function">
    <text evidence="13 15">Tubulin is the major constituent of microtubules, a cylinder consisting of laterally associated linear protofilaments composed of alpha- and beta-tubulin heterodimers. Microtubules grow by the addition of GTP-tubulin dimers to the microtubule end, where a stabilizing cap forms. Below the cap, tubulin dimers are in GDP-bound state, owing to GTPase activity of alpha-tubulin.</text>
</comment>
<accession>A0A8C8TNX9</accession>
<dbReference type="InterPro" id="IPR018316">
    <property type="entry name" value="Tubulin/FtsZ_2-layer-sand-dom"/>
</dbReference>
<proteinExistence type="inferred from homology"/>
<dbReference type="Gene3D" id="1.10.287.600">
    <property type="entry name" value="Helix hairpin bin"/>
    <property type="match status" value="1"/>
</dbReference>
<evidence type="ECO:0000256" key="11">
    <source>
        <dbReference type="ARBA" id="ARBA00023134"/>
    </source>
</evidence>
<evidence type="ECO:0000256" key="9">
    <source>
        <dbReference type="ARBA" id="ARBA00022741"/>
    </source>
</evidence>
<evidence type="ECO:0000256" key="8">
    <source>
        <dbReference type="ARBA" id="ARBA00022723"/>
    </source>
</evidence>
<evidence type="ECO:0000259" key="16">
    <source>
        <dbReference type="SMART" id="SM00864"/>
    </source>
</evidence>
<evidence type="ECO:0000256" key="14">
    <source>
        <dbReference type="ARBA" id="ARBA00049117"/>
    </source>
</evidence>
<keyword evidence="10" id="KW-0378">Hydrolase</keyword>
<comment type="subunit">
    <text evidence="4 15">Dimer of alpha and beta chains. A typical microtubule is a hollow water-filled tube with an outer diameter of 25 nm and an inner diameter of 15 nM. Alpha-beta heterodimers associate head-to-tail to form protofilaments running lengthwise along the microtubule wall with the beta-tubulin subunit facing the microtubule plus end conferring a structural polarity. Microtubules usually have 13 protofilaments but different protofilament numbers can be found in some organisms and specialized cells.</text>
</comment>
<dbReference type="SUPFAM" id="SSF55307">
    <property type="entry name" value="Tubulin C-terminal domain-like"/>
    <property type="match status" value="1"/>
</dbReference>
<dbReference type="GO" id="GO:0005525">
    <property type="term" value="F:GTP binding"/>
    <property type="evidence" value="ECO:0007669"/>
    <property type="project" value="UniProtKB-UniRule"/>
</dbReference>
<comment type="catalytic activity">
    <reaction evidence="14">
        <text>GTP + H2O = GDP + phosphate + H(+)</text>
        <dbReference type="Rhea" id="RHEA:19669"/>
        <dbReference type="ChEBI" id="CHEBI:15377"/>
        <dbReference type="ChEBI" id="CHEBI:15378"/>
        <dbReference type="ChEBI" id="CHEBI:37565"/>
        <dbReference type="ChEBI" id="CHEBI:43474"/>
        <dbReference type="ChEBI" id="CHEBI:58189"/>
    </reaction>
    <physiologicalReaction direction="left-to-right" evidence="14">
        <dbReference type="Rhea" id="RHEA:19670"/>
    </physiologicalReaction>
</comment>
<keyword evidence="8" id="KW-0479">Metal-binding</keyword>
<dbReference type="InterPro" id="IPR003008">
    <property type="entry name" value="Tubulin_FtsZ_GTPase"/>
</dbReference>
<comment type="cofactor">
    <cofactor evidence="1">
        <name>Mg(2+)</name>
        <dbReference type="ChEBI" id="CHEBI:18420"/>
    </cofactor>
</comment>
<evidence type="ECO:0000256" key="13">
    <source>
        <dbReference type="ARBA" id="ARBA00034296"/>
    </source>
</evidence>
<evidence type="ECO:0000256" key="7">
    <source>
        <dbReference type="ARBA" id="ARBA00022701"/>
    </source>
</evidence>
<dbReference type="Ensembl" id="ENSPEMT00000019311.2">
    <property type="protein sequence ID" value="ENSPEMP00000015026.2"/>
    <property type="gene ID" value="ENSPEMG00000014664.2"/>
</dbReference>
<keyword evidence="11 15" id="KW-0342">GTP-binding</keyword>
<dbReference type="Proteomes" id="UP000694547">
    <property type="component" value="Chromosome 15"/>
</dbReference>
<dbReference type="Pfam" id="PF03953">
    <property type="entry name" value="Tubulin_C"/>
    <property type="match status" value="1"/>
</dbReference>
<dbReference type="SUPFAM" id="SSF52490">
    <property type="entry name" value="Tubulin nucleotide-binding domain-like"/>
    <property type="match status" value="1"/>
</dbReference>
<dbReference type="Pfam" id="PF00091">
    <property type="entry name" value="Tubulin"/>
    <property type="match status" value="1"/>
</dbReference>
<evidence type="ECO:0000256" key="12">
    <source>
        <dbReference type="ARBA" id="ARBA00023212"/>
    </source>
</evidence>
<dbReference type="GO" id="GO:0005874">
    <property type="term" value="C:microtubule"/>
    <property type="evidence" value="ECO:0007669"/>
    <property type="project" value="UniProtKB-KW"/>
</dbReference>
<reference evidence="18 19" key="1">
    <citation type="submission" date="2018-10" db="EMBL/GenBank/DDBJ databases">
        <title>Improved assembly of the deer mouse Peromyscus maniculatus genome.</title>
        <authorList>
            <person name="Lassance J.-M."/>
            <person name="Hoekstra H.E."/>
        </authorList>
    </citation>
    <scope>NUCLEOTIDE SEQUENCE [LARGE SCALE GENOMIC DNA]</scope>
</reference>
<evidence type="ECO:0000256" key="3">
    <source>
        <dbReference type="ARBA" id="ARBA00009636"/>
    </source>
</evidence>
<dbReference type="FunFam" id="1.10.287.600:FF:000001">
    <property type="entry name" value="Tubulin alpha chain"/>
    <property type="match status" value="1"/>
</dbReference>
<feature type="domain" description="Tubulin/FtsZ 2-layer sandwich" evidence="17">
    <location>
        <begin position="237"/>
        <end position="361"/>
    </location>
</feature>
<sequence>MHECISIHVGQAGVQISNACWELYCLEHGIQPDRQMPSDKTIGGGDDSFNTFFSETGSGKHVPRALFVVLEPTVIDEVRTGTYRQLFHPEELITGKEDAANNYARGHYTIGKEIIDLCTGLQGFLVFHSFGGGTGSGFTSLLMERLSVDYRKKSKLEFSIYPAPQVSTAVVEPYNSILTTHTTLEHSDCAFMVDNEAIYDICRRNIDIERPTYTNLNRLISQIVSSITASLRFDGALNVDLTEFQSGKAYHEQLSVAEITNACFKPANQMLKCDSRHGKYIACCLLYRGDVVSKDFNAGIATIKTKRSIQFVDWCPTGFKVGINYQPPTVVPGGDLAKVQRAVCMLSNTTAIAEAWAHLDHKFDLMYVKRAFVHWYVGEGMEEGEFSEAREDMAALEKDYEEALLYSNVFPTGPEQ</sequence>
<evidence type="ECO:0000313" key="19">
    <source>
        <dbReference type="Proteomes" id="UP000694547"/>
    </source>
</evidence>
<reference evidence="18" key="2">
    <citation type="submission" date="2025-08" db="UniProtKB">
        <authorList>
            <consortium name="Ensembl"/>
        </authorList>
    </citation>
    <scope>IDENTIFICATION</scope>
</reference>
<dbReference type="AlphaFoldDB" id="A0A8C8TNX9"/>
<dbReference type="Gene3D" id="3.30.1330.20">
    <property type="entry name" value="Tubulin/FtsZ, C-terminal domain"/>
    <property type="match status" value="1"/>
</dbReference>
<dbReference type="PRINTS" id="PR01162">
    <property type="entry name" value="ALPHATUBULIN"/>
</dbReference>
<dbReference type="PROSITE" id="PS00227">
    <property type="entry name" value="TUBULIN"/>
    <property type="match status" value="1"/>
</dbReference>
<dbReference type="CDD" id="cd02186">
    <property type="entry name" value="alpha_tubulin"/>
    <property type="match status" value="1"/>
</dbReference>
<dbReference type="FunFam" id="3.40.50.1440:FF:000016">
    <property type="entry name" value="Tubulin alpha chain"/>
    <property type="match status" value="1"/>
</dbReference>